<dbReference type="Proteomes" id="UP000184462">
    <property type="component" value="Unassembled WGS sequence"/>
</dbReference>
<evidence type="ECO:0000259" key="1">
    <source>
        <dbReference type="Pfam" id="PF07766"/>
    </source>
</evidence>
<dbReference type="STRING" id="1155689.SAMN05444278_101504"/>
<dbReference type="EMBL" id="FQTW01000001">
    <property type="protein sequence ID" value="SHE39768.1"/>
    <property type="molecule type" value="Genomic_DNA"/>
</dbReference>
<name>A0A1M4T641_9FLAO</name>
<reference evidence="2 3" key="1">
    <citation type="submission" date="2016-11" db="EMBL/GenBank/DDBJ databases">
        <authorList>
            <person name="Jaros S."/>
            <person name="Januszkiewicz K."/>
            <person name="Wedrychowicz H."/>
        </authorList>
    </citation>
    <scope>NUCLEOTIDE SEQUENCE [LARGE SCALE GENOMIC DNA]</scope>
    <source>
        <strain evidence="2 3">DSM 25661</strain>
    </source>
</reference>
<dbReference type="GO" id="GO:0043022">
    <property type="term" value="F:ribosome binding"/>
    <property type="evidence" value="ECO:0007669"/>
    <property type="project" value="InterPro"/>
</dbReference>
<dbReference type="Pfam" id="PF07766">
    <property type="entry name" value="LETM1_RBD"/>
    <property type="match status" value="1"/>
</dbReference>
<evidence type="ECO:0000313" key="3">
    <source>
        <dbReference type="Proteomes" id="UP000184462"/>
    </source>
</evidence>
<sequence>MNPSANAWIPKLLSSLNQVNQLDYQDLRECGFIYGTNISTCFKRQESYNLKLSKEELAKINLVAALYSITQTCKTLDSSNFITHIVQFYSNLEAPKSKTLSWFKLNQSAESKLEQLIAKRVQTNSNILERNFSNILTNAFLNIDVETYYHDTIYGCDSLEFSRKFESSLTNIISIALHLKSKKTTTEHILIKLLESSLRYQSKAIVFSQKTEELQLDFLKTETSKLYIVDIACMATFSDEKVEAAELNFIYSLSKQLGLTTKHADLAIESIKLFIRNHRSEISYFNTSNPIKHFYDRTYRSTTTLLVRNKKRLINEIYESKELLILLSKSTHTELTSNEKRIVKQQLIDIFKSIPSLAIFALPGGGVLLPIIIKFIPKLLPSSFNENLND</sequence>
<dbReference type="InterPro" id="IPR033122">
    <property type="entry name" value="LETM1-like_RBD"/>
</dbReference>
<dbReference type="OrthoDB" id="1421172at2"/>
<evidence type="ECO:0000313" key="2">
    <source>
        <dbReference type="EMBL" id="SHE39768.1"/>
    </source>
</evidence>
<organism evidence="2 3">
    <name type="scientific">Psychroflexus salarius</name>
    <dbReference type="NCBI Taxonomy" id="1155689"/>
    <lineage>
        <taxon>Bacteria</taxon>
        <taxon>Pseudomonadati</taxon>
        <taxon>Bacteroidota</taxon>
        <taxon>Flavobacteriia</taxon>
        <taxon>Flavobacteriales</taxon>
        <taxon>Flavobacteriaceae</taxon>
        <taxon>Psychroflexus</taxon>
    </lineage>
</organism>
<dbReference type="NCBIfam" id="NF040639">
    <property type="entry name" value="LETM1_rel_film"/>
    <property type="match status" value="1"/>
</dbReference>
<protein>
    <submittedName>
        <fullName evidence="2">LETM1-like protein</fullName>
    </submittedName>
</protein>
<keyword evidence="3" id="KW-1185">Reference proteome</keyword>
<proteinExistence type="predicted"/>
<dbReference type="RefSeq" id="WP_073191563.1">
    <property type="nucleotide sequence ID" value="NZ_FQTW01000001.1"/>
</dbReference>
<accession>A0A1M4T641</accession>
<feature type="domain" description="Letm1 RBD" evidence="1">
    <location>
        <begin position="335"/>
        <end position="387"/>
    </location>
</feature>
<dbReference type="AlphaFoldDB" id="A0A1M4T641"/>
<gene>
    <name evidence="2" type="ORF">SAMN05444278_101504</name>
</gene>